<sequence>MEESMDYDTLSSTDSEDDIAYPIDVVNSVDDYYPVDNVDPVNVVESVDSHSNNDKSAARLKTTKMITDGVTNGKTAYAVNSEIVRNVCEQMNWEIGRDVRMRKYLTMPKVDPVTFELPGQLRFGNPVDDNGDFEPSHFNNYYNFPFAFTPLAADSLGGGRGGRPEGSFTDEFLTEFLVEIISISIFLILALIYQRFSSTRAPTNVPTTGIPGTAQAQESLTTNNGDADVIPPESP</sequence>
<feature type="compositionally biased region" description="Polar residues" evidence="1">
    <location>
        <begin position="214"/>
        <end position="225"/>
    </location>
</feature>
<keyword evidence="3" id="KW-1185">Reference proteome</keyword>
<dbReference type="Proteomes" id="UP000046392">
    <property type="component" value="Unplaced"/>
</dbReference>
<dbReference type="AlphaFoldDB" id="A0A0N5BVE9"/>
<dbReference type="WBParaSite" id="SPAL_0000980800.1">
    <property type="protein sequence ID" value="SPAL_0000980800.1"/>
    <property type="gene ID" value="SPAL_0000980800"/>
</dbReference>
<keyword evidence="2" id="KW-1133">Transmembrane helix</keyword>
<protein>
    <submittedName>
        <fullName evidence="4">DUF4808 domain-containing protein</fullName>
    </submittedName>
</protein>
<keyword evidence="2" id="KW-0472">Membrane</keyword>
<name>A0A0N5BVE9_STREA</name>
<evidence type="ECO:0000313" key="4">
    <source>
        <dbReference type="WBParaSite" id="SPAL_0000980800.1"/>
    </source>
</evidence>
<evidence type="ECO:0000313" key="3">
    <source>
        <dbReference type="Proteomes" id="UP000046392"/>
    </source>
</evidence>
<organism evidence="3 4">
    <name type="scientific">Strongyloides papillosus</name>
    <name type="common">Intestinal threadworm</name>
    <dbReference type="NCBI Taxonomy" id="174720"/>
    <lineage>
        <taxon>Eukaryota</taxon>
        <taxon>Metazoa</taxon>
        <taxon>Ecdysozoa</taxon>
        <taxon>Nematoda</taxon>
        <taxon>Chromadorea</taxon>
        <taxon>Rhabditida</taxon>
        <taxon>Tylenchina</taxon>
        <taxon>Panagrolaimomorpha</taxon>
        <taxon>Strongyloidoidea</taxon>
        <taxon>Strongyloididae</taxon>
        <taxon>Strongyloides</taxon>
    </lineage>
</organism>
<accession>A0A0N5BVE9</accession>
<evidence type="ECO:0000256" key="2">
    <source>
        <dbReference type="SAM" id="Phobius"/>
    </source>
</evidence>
<keyword evidence="2" id="KW-0812">Transmembrane</keyword>
<reference evidence="4" key="1">
    <citation type="submission" date="2017-02" db="UniProtKB">
        <authorList>
            <consortium name="WormBaseParasite"/>
        </authorList>
    </citation>
    <scope>IDENTIFICATION</scope>
</reference>
<feature type="region of interest" description="Disordered" evidence="1">
    <location>
        <begin position="202"/>
        <end position="235"/>
    </location>
</feature>
<evidence type="ECO:0000256" key="1">
    <source>
        <dbReference type="SAM" id="MobiDB-lite"/>
    </source>
</evidence>
<feature type="transmembrane region" description="Helical" evidence="2">
    <location>
        <begin position="172"/>
        <end position="193"/>
    </location>
</feature>
<proteinExistence type="predicted"/>